<proteinExistence type="predicted"/>
<keyword evidence="1" id="KW-0812">Transmembrane</keyword>
<keyword evidence="3" id="KW-1185">Reference proteome</keyword>
<evidence type="ECO:0000256" key="1">
    <source>
        <dbReference type="SAM" id="Phobius"/>
    </source>
</evidence>
<sequence>MIRAEHELHQRRLGRNVGVAVSLVALVVIVLGLTFVKVTRGGAAAMEGFDHAVRPAMTTSEGGN</sequence>
<name>A0A1N6EB98_9RHOB</name>
<accession>A0A1N6EB98</accession>
<evidence type="ECO:0008006" key="4">
    <source>
        <dbReference type="Google" id="ProtNLM"/>
    </source>
</evidence>
<organism evidence="2 3">
    <name type="scientific">Vannielia litorea</name>
    <dbReference type="NCBI Taxonomy" id="1217970"/>
    <lineage>
        <taxon>Bacteria</taxon>
        <taxon>Pseudomonadati</taxon>
        <taxon>Pseudomonadota</taxon>
        <taxon>Alphaproteobacteria</taxon>
        <taxon>Rhodobacterales</taxon>
        <taxon>Paracoccaceae</taxon>
        <taxon>Vannielia</taxon>
    </lineage>
</organism>
<evidence type="ECO:0000313" key="3">
    <source>
        <dbReference type="Proteomes" id="UP000184932"/>
    </source>
</evidence>
<keyword evidence="1" id="KW-0472">Membrane</keyword>
<dbReference type="RefSeq" id="WP_074254722.1">
    <property type="nucleotide sequence ID" value="NZ_FSRL01000001.1"/>
</dbReference>
<dbReference type="OrthoDB" id="7871759at2"/>
<reference evidence="3" key="1">
    <citation type="submission" date="2016-11" db="EMBL/GenBank/DDBJ databases">
        <authorList>
            <person name="Varghese N."/>
            <person name="Submissions S."/>
        </authorList>
    </citation>
    <scope>NUCLEOTIDE SEQUENCE [LARGE SCALE GENOMIC DNA]</scope>
    <source>
        <strain evidence="3">DSM 29440</strain>
    </source>
</reference>
<gene>
    <name evidence="2" type="ORF">SAMN05444002_0546</name>
</gene>
<dbReference type="AlphaFoldDB" id="A0A1N6EB98"/>
<protein>
    <recommendedName>
        <fullName evidence="4">Cytochrome C oxidase assembly protein</fullName>
    </recommendedName>
</protein>
<dbReference type="Proteomes" id="UP000184932">
    <property type="component" value="Unassembled WGS sequence"/>
</dbReference>
<dbReference type="EMBL" id="FSRL01000001">
    <property type="protein sequence ID" value="SIN80299.1"/>
    <property type="molecule type" value="Genomic_DNA"/>
</dbReference>
<dbReference type="STRING" id="1217970.SAMN05444002_0546"/>
<keyword evidence="1" id="KW-1133">Transmembrane helix</keyword>
<feature type="transmembrane region" description="Helical" evidence="1">
    <location>
        <begin position="17"/>
        <end position="36"/>
    </location>
</feature>
<evidence type="ECO:0000313" key="2">
    <source>
        <dbReference type="EMBL" id="SIN80299.1"/>
    </source>
</evidence>